<organism evidence="1 2">
    <name type="scientific">Clavibacter sepedonicus</name>
    <name type="common">Clavibacter michiganensis subsp. sepedonicus</name>
    <dbReference type="NCBI Taxonomy" id="31964"/>
    <lineage>
        <taxon>Bacteria</taxon>
        <taxon>Bacillati</taxon>
        <taxon>Actinomycetota</taxon>
        <taxon>Actinomycetes</taxon>
        <taxon>Micrococcales</taxon>
        <taxon>Microbacteriaceae</taxon>
        <taxon>Clavibacter</taxon>
    </lineage>
</organism>
<proteinExistence type="predicted"/>
<dbReference type="AlphaFoldDB" id="B0RJ58"/>
<name>B0RJ58_CLASE</name>
<dbReference type="EMBL" id="AM849035">
    <property type="protein sequence ID" value="CAQ03248.1"/>
    <property type="molecule type" value="Genomic_DNA"/>
</dbReference>
<keyword evidence="2" id="KW-1185">Reference proteome</keyword>
<dbReference type="KEGG" id="cms:pCS0065"/>
<dbReference type="HOGENOM" id="CLU_2914133_0_0_11"/>
<reference evidence="1 2" key="1">
    <citation type="journal article" date="2008" name="J. Bacteriol.">
        <title>Genome of the actinomycete plant pathogen Clavibacter michiganensis subsp. sepedonicus suggests recent niche adaptation.</title>
        <authorList>
            <person name="Bentley S.D."/>
            <person name="Corton C."/>
            <person name="Brown S.E."/>
            <person name="Barron A."/>
            <person name="Clark L."/>
            <person name="Doggett J."/>
            <person name="Harris B."/>
            <person name="Ormond D."/>
            <person name="Quail M.A."/>
            <person name="May G."/>
            <person name="Francis D."/>
            <person name="Knudson D."/>
            <person name="Parkhill J."/>
            <person name="Ishimaru C.A."/>
        </authorList>
    </citation>
    <scope>NUCLEOTIDE SEQUENCE [LARGE SCALE GENOMIC DNA]</scope>
    <source>
        <strain evidence="2">ATCC 33113 / DSM 20744 / JCM 9667 / LMG 2889 / ICMP 2535 / C-1</strain>
    </source>
</reference>
<keyword evidence="1" id="KW-0614">Plasmid</keyword>
<evidence type="ECO:0000313" key="2">
    <source>
        <dbReference type="Proteomes" id="UP000001318"/>
    </source>
</evidence>
<evidence type="ECO:0000313" key="1">
    <source>
        <dbReference type="EMBL" id="CAQ03248.1"/>
    </source>
</evidence>
<dbReference type="RefSeq" id="WP_012296902.1">
    <property type="nucleotide sequence ID" value="NZ_JBPFSS010000028.1"/>
</dbReference>
<sequence length="61" mass="6555">MTILLPEIPGEVILQMAFLGSGLVLLTLGAVTLLAYIVLLGKNGTPAKRLSKILKSWPRKP</sequence>
<dbReference type="Proteomes" id="UP000001318">
    <property type="component" value="Plasmid pCS1"/>
</dbReference>
<gene>
    <name evidence="1" type="ordered locus">pCS0065</name>
</gene>
<accession>B0RJ58</accession>
<protein>
    <submittedName>
        <fullName evidence="1">Membrane protein</fullName>
    </submittedName>
</protein>
<geneLocation type="plasmid" evidence="1 2">
    <name>pCS1</name>
</geneLocation>